<evidence type="ECO:0000313" key="2">
    <source>
        <dbReference type="Proteomes" id="UP000001861"/>
    </source>
</evidence>
<gene>
    <name evidence="1" type="ORF">CC1G_05318</name>
</gene>
<sequence>MREYLLAKFPDPIERPLQSNERSGLVNGKGRERRDEKEWVLAEYKGAIYGKQCLESQEVILEYLLGKCLEQCRMCLEELRETRNASRTADESMAYVLRYGKSRGVDVDAPAVNAESAMMFKRVRQDLHELAEELKELDDSRKIAAQFLRNPGSVLPLT</sequence>
<dbReference type="RefSeq" id="XP_001840432.2">
    <property type="nucleotide sequence ID" value="XM_001840380.2"/>
</dbReference>
<name>A8PCM1_COPC7</name>
<keyword evidence="2" id="KW-1185">Reference proteome</keyword>
<dbReference type="OrthoDB" id="2998186at2759"/>
<protein>
    <submittedName>
        <fullName evidence="1">Uncharacterized protein</fullName>
    </submittedName>
</protein>
<evidence type="ECO:0000313" key="1">
    <source>
        <dbReference type="EMBL" id="EAU81488.2"/>
    </source>
</evidence>
<dbReference type="Proteomes" id="UP000001861">
    <property type="component" value="Unassembled WGS sequence"/>
</dbReference>
<dbReference type="EMBL" id="AACS02000011">
    <property type="protein sequence ID" value="EAU81488.2"/>
    <property type="molecule type" value="Genomic_DNA"/>
</dbReference>
<accession>A8PCM1</accession>
<dbReference type="VEuPathDB" id="FungiDB:CC1G_05318"/>
<comment type="caution">
    <text evidence="1">The sequence shown here is derived from an EMBL/GenBank/DDBJ whole genome shotgun (WGS) entry which is preliminary data.</text>
</comment>
<dbReference type="InParanoid" id="A8PCM1"/>
<dbReference type="AlphaFoldDB" id="A8PCM1"/>
<proteinExistence type="predicted"/>
<organism evidence="1 2">
    <name type="scientific">Coprinopsis cinerea (strain Okayama-7 / 130 / ATCC MYA-4618 / FGSC 9003)</name>
    <name type="common">Inky cap fungus</name>
    <name type="synonym">Hormographiella aspergillata</name>
    <dbReference type="NCBI Taxonomy" id="240176"/>
    <lineage>
        <taxon>Eukaryota</taxon>
        <taxon>Fungi</taxon>
        <taxon>Dikarya</taxon>
        <taxon>Basidiomycota</taxon>
        <taxon>Agaricomycotina</taxon>
        <taxon>Agaricomycetes</taxon>
        <taxon>Agaricomycetidae</taxon>
        <taxon>Agaricales</taxon>
        <taxon>Agaricineae</taxon>
        <taxon>Psathyrellaceae</taxon>
        <taxon>Coprinopsis</taxon>
    </lineage>
</organism>
<dbReference type="HOGENOM" id="CLU_1669295_0_0_1"/>
<reference evidence="1 2" key="1">
    <citation type="journal article" date="2010" name="Proc. Natl. Acad. Sci. U.S.A.">
        <title>Insights into evolution of multicellular fungi from the assembled chromosomes of the mushroom Coprinopsis cinerea (Coprinus cinereus).</title>
        <authorList>
            <person name="Stajich J.E."/>
            <person name="Wilke S.K."/>
            <person name="Ahren D."/>
            <person name="Au C.H."/>
            <person name="Birren B.W."/>
            <person name="Borodovsky M."/>
            <person name="Burns C."/>
            <person name="Canback B."/>
            <person name="Casselton L.A."/>
            <person name="Cheng C.K."/>
            <person name="Deng J."/>
            <person name="Dietrich F.S."/>
            <person name="Fargo D.C."/>
            <person name="Farman M.L."/>
            <person name="Gathman A.C."/>
            <person name="Goldberg J."/>
            <person name="Guigo R."/>
            <person name="Hoegger P.J."/>
            <person name="Hooker J.B."/>
            <person name="Huggins A."/>
            <person name="James T.Y."/>
            <person name="Kamada T."/>
            <person name="Kilaru S."/>
            <person name="Kodira C."/>
            <person name="Kues U."/>
            <person name="Kupfer D."/>
            <person name="Kwan H.S."/>
            <person name="Lomsadze A."/>
            <person name="Li W."/>
            <person name="Lilly W.W."/>
            <person name="Ma L.J."/>
            <person name="Mackey A.J."/>
            <person name="Manning G."/>
            <person name="Martin F."/>
            <person name="Muraguchi H."/>
            <person name="Natvig D.O."/>
            <person name="Palmerini H."/>
            <person name="Ramesh M.A."/>
            <person name="Rehmeyer C.J."/>
            <person name="Roe B.A."/>
            <person name="Shenoy N."/>
            <person name="Stanke M."/>
            <person name="Ter-Hovhannisyan V."/>
            <person name="Tunlid A."/>
            <person name="Velagapudi R."/>
            <person name="Vision T.J."/>
            <person name="Zeng Q."/>
            <person name="Zolan M.E."/>
            <person name="Pukkila P.J."/>
        </authorList>
    </citation>
    <scope>NUCLEOTIDE SEQUENCE [LARGE SCALE GENOMIC DNA]</scope>
    <source>
        <strain evidence="2">Okayama-7 / 130 / ATCC MYA-4618 / FGSC 9003</strain>
    </source>
</reference>
<dbReference type="GeneID" id="6017077"/>
<dbReference type="KEGG" id="cci:CC1G_05318"/>